<sequence>MSTILPPIPYLIFGIIEPISLYVHHHFPSTPTLYNPLSPESLIPPFPNSFPISS</sequence>
<dbReference type="Proteomes" id="UP000247810">
    <property type="component" value="Unassembled WGS sequence"/>
</dbReference>
<evidence type="ECO:0000313" key="2">
    <source>
        <dbReference type="Proteomes" id="UP000247810"/>
    </source>
</evidence>
<dbReference type="VEuPathDB" id="FungiDB:BO71DRAFT_404713"/>
<organism evidence="1 2">
    <name type="scientific">Aspergillus ellipticus CBS 707.79</name>
    <dbReference type="NCBI Taxonomy" id="1448320"/>
    <lineage>
        <taxon>Eukaryota</taxon>
        <taxon>Fungi</taxon>
        <taxon>Dikarya</taxon>
        <taxon>Ascomycota</taxon>
        <taxon>Pezizomycotina</taxon>
        <taxon>Eurotiomycetes</taxon>
        <taxon>Eurotiomycetidae</taxon>
        <taxon>Eurotiales</taxon>
        <taxon>Aspergillaceae</taxon>
        <taxon>Aspergillus</taxon>
        <taxon>Aspergillus subgen. Circumdati</taxon>
    </lineage>
</organism>
<reference evidence="1 2" key="1">
    <citation type="submission" date="2018-02" db="EMBL/GenBank/DDBJ databases">
        <title>The genomes of Aspergillus section Nigri reveals drivers in fungal speciation.</title>
        <authorList>
            <consortium name="DOE Joint Genome Institute"/>
            <person name="Vesth T.C."/>
            <person name="Nybo J."/>
            <person name="Theobald S."/>
            <person name="Brandl J."/>
            <person name="Frisvad J.C."/>
            <person name="Nielsen K.F."/>
            <person name="Lyhne E.K."/>
            <person name="Kogle M.E."/>
            <person name="Kuo A."/>
            <person name="Riley R."/>
            <person name="Clum A."/>
            <person name="Nolan M."/>
            <person name="Lipzen A."/>
            <person name="Salamov A."/>
            <person name="Henrissat B."/>
            <person name="Wiebenga A."/>
            <person name="De vries R.P."/>
            <person name="Grigoriev I.V."/>
            <person name="Mortensen U.H."/>
            <person name="Andersen M.R."/>
            <person name="Baker S.E."/>
        </authorList>
    </citation>
    <scope>NUCLEOTIDE SEQUENCE [LARGE SCALE GENOMIC DNA]</scope>
    <source>
        <strain evidence="1 2">CBS 707.79</strain>
    </source>
</reference>
<accession>A0A319D8L9</accession>
<proteinExistence type="predicted"/>
<keyword evidence="2" id="KW-1185">Reference proteome</keyword>
<dbReference type="AlphaFoldDB" id="A0A319D8L9"/>
<name>A0A319D8L9_9EURO</name>
<protein>
    <submittedName>
        <fullName evidence="1">Uncharacterized protein</fullName>
    </submittedName>
</protein>
<evidence type="ECO:0000313" key="1">
    <source>
        <dbReference type="EMBL" id="PYH87373.1"/>
    </source>
</evidence>
<gene>
    <name evidence="1" type="ORF">BO71DRAFT_404713</name>
</gene>
<dbReference type="EMBL" id="KZ826272">
    <property type="protein sequence ID" value="PYH87373.1"/>
    <property type="molecule type" value="Genomic_DNA"/>
</dbReference>